<gene>
    <name evidence="2" type="ORF">soil367_10915</name>
</gene>
<keyword evidence="1" id="KW-0175">Coiled coil</keyword>
<proteinExistence type="predicted"/>
<dbReference type="PROSITE" id="PS51257">
    <property type="entry name" value="PROKAR_LIPOPROTEIN"/>
    <property type="match status" value="1"/>
</dbReference>
<evidence type="ECO:0000313" key="3">
    <source>
        <dbReference type="Proteomes" id="UP000298049"/>
    </source>
</evidence>
<keyword evidence="3" id="KW-1185">Reference proteome</keyword>
<name>A0A4P7XHA5_9ALTE</name>
<dbReference type="KEGG" id="hmi:soil367_10915"/>
<dbReference type="AlphaFoldDB" id="A0A4P7XHA5"/>
<reference evidence="2 3" key="1">
    <citation type="submission" date="2018-07" db="EMBL/GenBank/DDBJ databases">
        <title>Marsedoiliclastica nanhaica gen. nov. sp. nov., a novel marine hydrocarbonoclastic bacterium isolated from an in-situ enriched hydrocarbon-degrading consortium in deep-sea sediment.</title>
        <authorList>
            <person name="Dong C."/>
            <person name="Ma T."/>
            <person name="Liu R."/>
            <person name="Shao Z."/>
        </authorList>
    </citation>
    <scope>NUCLEOTIDE SEQUENCE [LARGE SCALE GENOMIC DNA]</scope>
    <source>
        <strain evidence="3">soil36-7</strain>
    </source>
</reference>
<feature type="coiled-coil region" evidence="1">
    <location>
        <begin position="89"/>
        <end position="164"/>
    </location>
</feature>
<dbReference type="SUPFAM" id="SSF75708">
    <property type="entry name" value="Chemotaxis phosphatase CheZ"/>
    <property type="match status" value="1"/>
</dbReference>
<dbReference type="Pfam" id="PF11172">
    <property type="entry name" value="DUF2959"/>
    <property type="match status" value="1"/>
</dbReference>
<evidence type="ECO:0000313" key="2">
    <source>
        <dbReference type="EMBL" id="QCF26408.1"/>
    </source>
</evidence>
<protein>
    <submittedName>
        <fullName evidence="2">DUF2959 domain-containing protein</fullName>
    </submittedName>
</protein>
<sequence>MRPTTSLPYPAARSAGLLLMAAMILTLSGCQSLYYNTMEKFGIEKREIMVDRVENARDAQTDAQETFRSALAQFQSVVGEPDTELQEKYESISSAYEDSEQAAERVNERIEKVEEVASALFAEWEEELERYSSPELKRDSRNKLEATQKRYDSLIAAMHNAAERMDPVLQAFEDQVLYLKHNLNAQSVRGMQGELDRIEQDVDALIEQMQKSIAESERFIKGLE</sequence>
<dbReference type="Proteomes" id="UP000298049">
    <property type="component" value="Chromosome"/>
</dbReference>
<dbReference type="InterPro" id="IPR021342">
    <property type="entry name" value="DUF2959"/>
</dbReference>
<evidence type="ECO:0000256" key="1">
    <source>
        <dbReference type="SAM" id="Coils"/>
    </source>
</evidence>
<accession>A0A4P7XHA5</accession>
<dbReference type="OrthoDB" id="9780401at2"/>
<dbReference type="EMBL" id="CP031093">
    <property type="protein sequence ID" value="QCF26408.1"/>
    <property type="molecule type" value="Genomic_DNA"/>
</dbReference>
<feature type="coiled-coil region" evidence="1">
    <location>
        <begin position="188"/>
        <end position="215"/>
    </location>
</feature>
<dbReference type="RefSeq" id="WP_136549128.1">
    <property type="nucleotide sequence ID" value="NZ_CP031093.1"/>
</dbReference>
<organism evidence="2 3">
    <name type="scientific">Hydrocarboniclastica marina</name>
    <dbReference type="NCBI Taxonomy" id="2259620"/>
    <lineage>
        <taxon>Bacteria</taxon>
        <taxon>Pseudomonadati</taxon>
        <taxon>Pseudomonadota</taxon>
        <taxon>Gammaproteobacteria</taxon>
        <taxon>Alteromonadales</taxon>
        <taxon>Alteromonadaceae</taxon>
        <taxon>Hydrocarboniclastica</taxon>
    </lineage>
</organism>